<comment type="subcellular location">
    <subcellularLocation>
        <location evidence="1 8">Nucleus</location>
    </subcellularLocation>
</comment>
<feature type="compositionally biased region" description="Low complexity" evidence="9">
    <location>
        <begin position="174"/>
        <end position="193"/>
    </location>
</feature>
<dbReference type="InterPro" id="IPR019258">
    <property type="entry name" value="Mediator_Med4"/>
</dbReference>
<keyword evidence="5 8" id="KW-0804">Transcription</keyword>
<comment type="subunit">
    <text evidence="8">Component of the Mediator complex.</text>
</comment>
<dbReference type="GO" id="GO:0016592">
    <property type="term" value="C:mediator complex"/>
    <property type="evidence" value="ECO:0007669"/>
    <property type="project" value="InterPro"/>
</dbReference>
<feature type="compositionally biased region" description="Low complexity" evidence="9">
    <location>
        <begin position="318"/>
        <end position="336"/>
    </location>
</feature>
<accession>A0A1W2TE23</accession>
<name>A0A1W2TE23_ROSNE</name>
<evidence type="ECO:0000256" key="1">
    <source>
        <dbReference type="ARBA" id="ARBA00004123"/>
    </source>
</evidence>
<dbReference type="GO" id="GO:0003712">
    <property type="term" value="F:transcription coregulator activity"/>
    <property type="evidence" value="ECO:0007669"/>
    <property type="project" value="InterPro"/>
</dbReference>
<keyword evidence="8" id="KW-0010">Activator</keyword>
<evidence type="ECO:0000256" key="7">
    <source>
        <dbReference type="ARBA" id="ARBA00031257"/>
    </source>
</evidence>
<comment type="function">
    <text evidence="8">Component of the Mediator complex, a coactivator involved in the regulated transcription of nearly all RNA polymerase II-dependent genes. Mediator functions as a bridge to convey information from gene-specific regulatory proteins to the basal RNA polymerase II transcription machinery. Mediator is recruited to promoters by direct interactions with regulatory proteins and serves as a scaffold for the assembly of a functional preinitiation complex with RNA polymerase II and the general transcription factors.</text>
</comment>
<feature type="compositionally biased region" description="Basic and acidic residues" evidence="9">
    <location>
        <begin position="252"/>
        <end position="273"/>
    </location>
</feature>
<evidence type="ECO:0000256" key="9">
    <source>
        <dbReference type="SAM" id="MobiDB-lite"/>
    </source>
</evidence>
<evidence type="ECO:0000256" key="6">
    <source>
        <dbReference type="ARBA" id="ARBA00023242"/>
    </source>
</evidence>
<keyword evidence="11" id="KW-1185">Reference proteome</keyword>
<dbReference type="OMA" id="WPLEDKI"/>
<evidence type="ECO:0000256" key="4">
    <source>
        <dbReference type="ARBA" id="ARBA00023015"/>
    </source>
</evidence>
<gene>
    <name evidence="8" type="primary">MED4</name>
    <name evidence="10" type="ORF">SAMD00023353_1801670</name>
</gene>
<dbReference type="STRING" id="77044.A0A1W2TE23"/>
<keyword evidence="6 8" id="KW-0539">Nucleus</keyword>
<comment type="similarity">
    <text evidence="2 8">Belongs to the Mediator complex subunit 4 family.</text>
</comment>
<evidence type="ECO:0000256" key="5">
    <source>
        <dbReference type="ARBA" id="ARBA00023163"/>
    </source>
</evidence>
<dbReference type="GO" id="GO:0006357">
    <property type="term" value="P:regulation of transcription by RNA polymerase II"/>
    <property type="evidence" value="ECO:0007669"/>
    <property type="project" value="InterPro"/>
</dbReference>
<protein>
    <recommendedName>
        <fullName evidence="3 8">Mediator of RNA polymerase II transcription subunit 4</fullName>
    </recommendedName>
    <alternativeName>
        <fullName evidence="7 8">Mediator complex subunit 4</fullName>
    </alternativeName>
</protein>
<keyword evidence="4 8" id="KW-0805">Transcription regulation</keyword>
<feature type="compositionally biased region" description="Low complexity" evidence="9">
    <location>
        <begin position="147"/>
        <end position="164"/>
    </location>
</feature>
<evidence type="ECO:0000313" key="11">
    <source>
        <dbReference type="Proteomes" id="UP000054516"/>
    </source>
</evidence>
<feature type="region of interest" description="Disordered" evidence="9">
    <location>
        <begin position="147"/>
        <end position="193"/>
    </location>
</feature>
<evidence type="ECO:0000256" key="8">
    <source>
        <dbReference type="RuleBase" id="RU364141"/>
    </source>
</evidence>
<feature type="compositionally biased region" description="Basic and acidic residues" evidence="9">
    <location>
        <begin position="284"/>
        <end position="293"/>
    </location>
</feature>
<feature type="region of interest" description="Disordered" evidence="9">
    <location>
        <begin position="252"/>
        <end position="358"/>
    </location>
</feature>
<evidence type="ECO:0000256" key="2">
    <source>
        <dbReference type="ARBA" id="ARBA00009626"/>
    </source>
</evidence>
<evidence type="ECO:0000256" key="3">
    <source>
        <dbReference type="ARBA" id="ARBA00020629"/>
    </source>
</evidence>
<dbReference type="Pfam" id="PF10018">
    <property type="entry name" value="Med4"/>
    <property type="match status" value="1"/>
</dbReference>
<evidence type="ECO:0000313" key="10">
    <source>
        <dbReference type="EMBL" id="GAP86250.1"/>
    </source>
</evidence>
<reference evidence="10" key="1">
    <citation type="submission" date="2016-03" db="EMBL/GenBank/DDBJ databases">
        <title>Draft genome sequence of Rosellinia necatrix.</title>
        <authorList>
            <person name="Kanematsu S."/>
        </authorList>
    </citation>
    <scope>NUCLEOTIDE SEQUENCE [LARGE SCALE GENOMIC DNA]</scope>
    <source>
        <strain evidence="10">W97</strain>
    </source>
</reference>
<organism evidence="10">
    <name type="scientific">Rosellinia necatrix</name>
    <name type="common">White root-rot fungus</name>
    <dbReference type="NCBI Taxonomy" id="77044"/>
    <lineage>
        <taxon>Eukaryota</taxon>
        <taxon>Fungi</taxon>
        <taxon>Dikarya</taxon>
        <taxon>Ascomycota</taxon>
        <taxon>Pezizomycotina</taxon>
        <taxon>Sordariomycetes</taxon>
        <taxon>Xylariomycetidae</taxon>
        <taxon>Xylariales</taxon>
        <taxon>Xylariaceae</taxon>
        <taxon>Rosellinia</taxon>
    </lineage>
</organism>
<dbReference type="OrthoDB" id="1929813at2759"/>
<dbReference type="AlphaFoldDB" id="A0A1W2TE23"/>
<feature type="compositionally biased region" description="Low complexity" evidence="9">
    <location>
        <begin position="294"/>
        <end position="307"/>
    </location>
</feature>
<sequence length="358" mass="38519">MNKQIDACFDRVEKALGTLIDSIAKYNPSTNQARELGNADAELTSGLKDLQTHQSNYQRIQDLRASTARYDAQIRDTLRLLANTRRELVHASATAFPDGPSHEIRYDELLSYARRISKTTIPPVGAANAITAATAAADAAAASASAAETTAATTPNGTSTNANTPQPQGPSDPTPAAMTTTTTTTGLPEPLATFLNPHSAYTFVPWPSEEQVRRGAVASLAYMAEQGIEAEGYDPEAERARRDREDEDRRLLLAEDRARADRDDRERRRREEQQQQQQQQQRAARRDRERDEAASASAATATATDAADSWRRASVSVGAGAAPPGGAAAAGAGAPAQPQPQPKAQFQFMGDDDDDDDD</sequence>
<dbReference type="EMBL" id="DF977463">
    <property type="protein sequence ID" value="GAP86250.1"/>
    <property type="molecule type" value="Genomic_DNA"/>
</dbReference>
<dbReference type="Proteomes" id="UP000054516">
    <property type="component" value="Unassembled WGS sequence"/>
</dbReference>
<proteinExistence type="inferred from homology"/>